<dbReference type="Proteomes" id="UP000235122">
    <property type="component" value="Unassembled WGS sequence"/>
</dbReference>
<evidence type="ECO:0000313" key="3">
    <source>
        <dbReference type="EMBL" id="PKY72772.1"/>
    </source>
</evidence>
<dbReference type="SUPFAM" id="SSF53448">
    <property type="entry name" value="Nucleotide-diphospho-sugar transferases"/>
    <property type="match status" value="1"/>
</dbReference>
<dbReference type="CDD" id="cd02509">
    <property type="entry name" value="GDP-M1P_Guanylyltransferase"/>
    <property type="match status" value="1"/>
</dbReference>
<dbReference type="InterPro" id="IPR005835">
    <property type="entry name" value="NTP_transferase_dom"/>
</dbReference>
<dbReference type="PANTHER" id="PTHR46390">
    <property type="entry name" value="MANNOSE-1-PHOSPHATE GUANYLYLTRANSFERASE"/>
    <property type="match status" value="1"/>
</dbReference>
<dbReference type="GO" id="GO:0004475">
    <property type="term" value="F:mannose-1-phosphate guanylyltransferase (GTP) activity"/>
    <property type="evidence" value="ECO:0007669"/>
    <property type="project" value="InterPro"/>
</dbReference>
<keyword evidence="4" id="KW-1185">Reference proteome</keyword>
<dbReference type="GeneID" id="35867763"/>
<dbReference type="InterPro" id="IPR054566">
    <property type="entry name" value="ManC/GMP-like_b-helix"/>
</dbReference>
<dbReference type="PANTHER" id="PTHR46390:SF1">
    <property type="entry name" value="MANNOSE-1-PHOSPHATE GUANYLYLTRANSFERASE"/>
    <property type="match status" value="1"/>
</dbReference>
<protein>
    <submittedName>
        <fullName evidence="3">Mannose-1-phosphate guanylyltransferase</fullName>
    </submittedName>
</protein>
<dbReference type="STRING" id="33007.HMPREF3198_01468"/>
<dbReference type="Pfam" id="PF00483">
    <property type="entry name" value="NTP_transferase"/>
    <property type="match status" value="1"/>
</dbReference>
<dbReference type="RefSeq" id="WP_024331008.1">
    <property type="nucleotide sequence ID" value="NZ_JASOXK010000002.1"/>
</dbReference>
<evidence type="ECO:0000313" key="4">
    <source>
        <dbReference type="Proteomes" id="UP000235122"/>
    </source>
</evidence>
<reference evidence="3 4" key="1">
    <citation type="submission" date="2017-12" db="EMBL/GenBank/DDBJ databases">
        <title>Phylogenetic diversity of female urinary microbiome.</title>
        <authorList>
            <person name="Thomas-White K."/>
            <person name="Wolfe A.J."/>
        </authorList>
    </citation>
    <scope>NUCLEOTIDE SEQUENCE [LARGE SCALE GENOMIC DNA]</scope>
    <source>
        <strain evidence="3 4">UMB0402</strain>
    </source>
</reference>
<keyword evidence="3" id="KW-0808">Transferase</keyword>
<gene>
    <name evidence="3" type="ORF">CYJ19_03785</name>
</gene>
<name>A0A2I1INT4_9ACTO</name>
<dbReference type="InterPro" id="IPR051161">
    <property type="entry name" value="Mannose-6P_isomerase_type2"/>
</dbReference>
<dbReference type="EMBL" id="PKKO01000002">
    <property type="protein sequence ID" value="PKY72772.1"/>
    <property type="molecule type" value="Genomic_DNA"/>
</dbReference>
<dbReference type="InterPro" id="IPR049577">
    <property type="entry name" value="GMPP_N"/>
</dbReference>
<dbReference type="GO" id="GO:0009298">
    <property type="term" value="P:GDP-mannose biosynthetic process"/>
    <property type="evidence" value="ECO:0007669"/>
    <property type="project" value="TreeGrafter"/>
</dbReference>
<feature type="domain" description="Nucleotidyl transferase" evidence="1">
    <location>
        <begin position="3"/>
        <end position="279"/>
    </location>
</feature>
<dbReference type="SUPFAM" id="SSF159283">
    <property type="entry name" value="Guanosine diphospho-D-mannose pyrophosphorylase/mannose-6-phosphate isomerase linker domain"/>
    <property type="match status" value="1"/>
</dbReference>
<dbReference type="InterPro" id="IPR029044">
    <property type="entry name" value="Nucleotide-diphossugar_trans"/>
</dbReference>
<evidence type="ECO:0000259" key="1">
    <source>
        <dbReference type="Pfam" id="PF00483"/>
    </source>
</evidence>
<accession>A0A2I1INT4</accession>
<dbReference type="Pfam" id="PF22640">
    <property type="entry name" value="ManC_GMP_beta-helix"/>
    <property type="match status" value="1"/>
</dbReference>
<evidence type="ECO:0000259" key="2">
    <source>
        <dbReference type="Pfam" id="PF22640"/>
    </source>
</evidence>
<keyword evidence="3" id="KW-0548">Nucleotidyltransferase</keyword>
<comment type="caution">
    <text evidence="3">The sequence shown here is derived from an EMBL/GenBank/DDBJ whole genome shotgun (WGS) entry which is preliminary data.</text>
</comment>
<feature type="domain" description="MannoseP isomerase/GMP-like beta-helix" evidence="2">
    <location>
        <begin position="298"/>
        <end position="341"/>
    </location>
</feature>
<organism evidence="3 4">
    <name type="scientific">Winkia neuii</name>
    <dbReference type="NCBI Taxonomy" id="33007"/>
    <lineage>
        <taxon>Bacteria</taxon>
        <taxon>Bacillati</taxon>
        <taxon>Actinomycetota</taxon>
        <taxon>Actinomycetes</taxon>
        <taxon>Actinomycetales</taxon>
        <taxon>Actinomycetaceae</taxon>
        <taxon>Winkia</taxon>
    </lineage>
</organism>
<sequence>MRAIIPAGGAGTRLWPLSRRNRPKFLLDLAGSGQSLLADAIGRLRGAKSVMVVTGLMHEDAVRAQVGRSVEVITELSPRDSMAAIGLAAAIVEVRYGREEVVGSFAADHVVADNTEFARAVRSAEEAAEAGWICTIGIGPRFAATGFGYIAPGDSTESGDTLQVKRFVEKPDQETASRYVREGYLWNAGMFVAKAGLLLDTLSLNHPHLASGLRQIAAAWDSPDRDDVRERVWPGLTKIAIDHAVAEPAAALGKVAVAPTAPTLGWDDVGDFGALAKMDNILQVGQARAEVIASGSTLVATDLDSTELIAVLGIEDAVIVRTKDATLVASPQKAQEIKQLTASLPAEYR</sequence>
<dbReference type="Gene3D" id="3.90.550.10">
    <property type="entry name" value="Spore Coat Polysaccharide Biosynthesis Protein SpsA, Chain A"/>
    <property type="match status" value="1"/>
</dbReference>
<dbReference type="AlphaFoldDB" id="A0A2I1INT4"/>
<proteinExistence type="predicted"/>